<dbReference type="Pfam" id="PF01252">
    <property type="entry name" value="Peptidase_A8"/>
    <property type="match status" value="1"/>
</dbReference>
<comment type="caution">
    <text evidence="9">Lacks conserved residue(s) required for the propagation of feature annotation.</text>
</comment>
<evidence type="ECO:0000256" key="6">
    <source>
        <dbReference type="ARBA" id="ARBA00022801"/>
    </source>
</evidence>
<protein>
    <recommendedName>
        <fullName evidence="9">Lipoprotein signal peptidase</fullName>
        <ecNumber evidence="9">3.4.23.36</ecNumber>
    </recommendedName>
    <alternativeName>
        <fullName evidence="9">Prolipoprotein signal peptidase</fullName>
    </alternativeName>
    <alternativeName>
        <fullName evidence="9">Signal peptidase II</fullName>
        <shortName evidence="9">SPase II</shortName>
    </alternativeName>
</protein>
<keyword evidence="3 9" id="KW-0645">Protease</keyword>
<reference evidence="11 12" key="1">
    <citation type="journal article" date="2016" name="Nat. Commun.">
        <title>Thousands of microbial genomes shed light on interconnected biogeochemical processes in an aquifer system.</title>
        <authorList>
            <person name="Anantharaman K."/>
            <person name="Brown C.T."/>
            <person name="Hug L.A."/>
            <person name="Sharon I."/>
            <person name="Castelle C.J."/>
            <person name="Probst A.J."/>
            <person name="Thomas B.C."/>
            <person name="Singh A."/>
            <person name="Wilkins M.J."/>
            <person name="Karaoz U."/>
            <person name="Brodie E.L."/>
            <person name="Williams K.H."/>
            <person name="Hubbard S.S."/>
            <person name="Banfield J.F."/>
        </authorList>
    </citation>
    <scope>NUCLEOTIDE SEQUENCE [LARGE SCALE GENOMIC DNA]</scope>
</reference>
<feature type="active site" evidence="9">
    <location>
        <position position="97"/>
    </location>
</feature>
<comment type="caution">
    <text evidence="11">The sequence shown here is derived from an EMBL/GenBank/DDBJ whole genome shotgun (WGS) entry which is preliminary data.</text>
</comment>
<feature type="transmembrane region" description="Helical" evidence="9">
    <location>
        <begin position="35"/>
        <end position="60"/>
    </location>
</feature>
<dbReference type="GO" id="GO:0006508">
    <property type="term" value="P:proteolysis"/>
    <property type="evidence" value="ECO:0007669"/>
    <property type="project" value="UniProtKB-KW"/>
</dbReference>
<dbReference type="EMBL" id="MFES01000026">
    <property type="protein sequence ID" value="OGE85535.1"/>
    <property type="molecule type" value="Genomic_DNA"/>
</dbReference>
<evidence type="ECO:0000256" key="5">
    <source>
        <dbReference type="ARBA" id="ARBA00022750"/>
    </source>
</evidence>
<dbReference type="PRINTS" id="PR00781">
    <property type="entry name" value="LIPOSIGPTASE"/>
</dbReference>
<comment type="pathway">
    <text evidence="9">Protein modification; lipoprotein biosynthesis (signal peptide cleavage).</text>
</comment>
<dbReference type="STRING" id="1817832.A3J48_00255"/>
<evidence type="ECO:0000256" key="7">
    <source>
        <dbReference type="ARBA" id="ARBA00022989"/>
    </source>
</evidence>
<dbReference type="GO" id="GO:0005886">
    <property type="term" value="C:plasma membrane"/>
    <property type="evidence" value="ECO:0007669"/>
    <property type="project" value="UniProtKB-SubCell"/>
</dbReference>
<sequence length="138" mass="15124">MRLWLIIAGTLLLDAAGKALVRKQILDIPFVENSGLAFGIQAGGLAAIILTAVILAVLFFYYQQNKIFLKNVIAFGLIFGGAIGNLLERIIFRNVTDFIPLGKAMLNIADLAIFLGLTMLVVKLMVTKFENSKLKIEN</sequence>
<dbReference type="AlphaFoldDB" id="A0A1F5P6S8"/>
<keyword evidence="7 9" id="KW-1133">Transmembrane helix</keyword>
<organism evidence="11 12">
    <name type="scientific">Candidatus Doudnabacteria bacterium RIFCSPHIGHO2_02_FULL_46_11</name>
    <dbReference type="NCBI Taxonomy" id="1817832"/>
    <lineage>
        <taxon>Bacteria</taxon>
        <taxon>Candidatus Doudnaibacteriota</taxon>
    </lineage>
</organism>
<evidence type="ECO:0000256" key="3">
    <source>
        <dbReference type="ARBA" id="ARBA00022670"/>
    </source>
</evidence>
<feature type="transmembrane region" description="Helical" evidence="9">
    <location>
        <begin position="72"/>
        <end position="92"/>
    </location>
</feature>
<name>A0A1F5P6S8_9BACT</name>
<evidence type="ECO:0000256" key="9">
    <source>
        <dbReference type="HAMAP-Rule" id="MF_00161"/>
    </source>
</evidence>
<dbReference type="PANTHER" id="PTHR33695">
    <property type="entry name" value="LIPOPROTEIN SIGNAL PEPTIDASE"/>
    <property type="match status" value="1"/>
</dbReference>
<evidence type="ECO:0000313" key="12">
    <source>
        <dbReference type="Proteomes" id="UP000176786"/>
    </source>
</evidence>
<keyword evidence="2 9" id="KW-1003">Cell membrane</keyword>
<keyword evidence="6 9" id="KW-0378">Hydrolase</keyword>
<dbReference type="PANTHER" id="PTHR33695:SF1">
    <property type="entry name" value="LIPOPROTEIN SIGNAL PEPTIDASE"/>
    <property type="match status" value="1"/>
</dbReference>
<feature type="transmembrane region" description="Helical" evidence="9">
    <location>
        <begin position="104"/>
        <end position="126"/>
    </location>
</feature>
<evidence type="ECO:0000256" key="4">
    <source>
        <dbReference type="ARBA" id="ARBA00022692"/>
    </source>
</evidence>
<keyword evidence="8 9" id="KW-0472">Membrane</keyword>
<evidence type="ECO:0000256" key="2">
    <source>
        <dbReference type="ARBA" id="ARBA00022475"/>
    </source>
</evidence>
<accession>A0A1F5P6S8</accession>
<dbReference type="Proteomes" id="UP000176786">
    <property type="component" value="Unassembled WGS sequence"/>
</dbReference>
<feature type="active site" evidence="9">
    <location>
        <position position="110"/>
    </location>
</feature>
<dbReference type="GO" id="GO:0004190">
    <property type="term" value="F:aspartic-type endopeptidase activity"/>
    <property type="evidence" value="ECO:0007669"/>
    <property type="project" value="UniProtKB-UniRule"/>
</dbReference>
<dbReference type="UniPathway" id="UPA00665"/>
<gene>
    <name evidence="9" type="primary">lspA</name>
    <name evidence="11" type="ORF">A3J48_00255</name>
</gene>
<comment type="similarity">
    <text evidence="1 9 10">Belongs to the peptidase A8 family.</text>
</comment>
<evidence type="ECO:0000256" key="10">
    <source>
        <dbReference type="RuleBase" id="RU004181"/>
    </source>
</evidence>
<dbReference type="HAMAP" id="MF_00161">
    <property type="entry name" value="LspA"/>
    <property type="match status" value="1"/>
</dbReference>
<keyword evidence="5 9" id="KW-0064">Aspartyl protease</keyword>
<comment type="subcellular location">
    <subcellularLocation>
        <location evidence="9">Cell membrane</location>
        <topology evidence="9">Multi-pass membrane protein</topology>
    </subcellularLocation>
</comment>
<comment type="catalytic activity">
    <reaction evidence="9">
        <text>Release of signal peptides from bacterial membrane prolipoproteins. Hydrolyzes -Xaa-Yaa-Zaa-|-(S,diacylglyceryl)Cys-, in which Xaa is hydrophobic (preferably Leu), and Yaa (Ala or Ser) and Zaa (Gly or Ala) have small, neutral side chains.</text>
        <dbReference type="EC" id="3.4.23.36"/>
    </reaction>
</comment>
<keyword evidence="4 9" id="KW-0812">Transmembrane</keyword>
<evidence type="ECO:0000313" key="11">
    <source>
        <dbReference type="EMBL" id="OGE85535.1"/>
    </source>
</evidence>
<dbReference type="InterPro" id="IPR001872">
    <property type="entry name" value="Peptidase_A8"/>
</dbReference>
<dbReference type="EC" id="3.4.23.36" evidence="9"/>
<evidence type="ECO:0000256" key="8">
    <source>
        <dbReference type="ARBA" id="ARBA00023136"/>
    </source>
</evidence>
<proteinExistence type="inferred from homology"/>
<evidence type="ECO:0000256" key="1">
    <source>
        <dbReference type="ARBA" id="ARBA00006139"/>
    </source>
</evidence>
<comment type="function">
    <text evidence="9">This protein specifically catalyzes the removal of signal peptides from prolipoproteins.</text>
</comment>